<dbReference type="InterPro" id="IPR045072">
    <property type="entry name" value="MKRN-like"/>
</dbReference>
<keyword evidence="2 4" id="KW-0863">Zinc-finger</keyword>
<protein>
    <recommendedName>
        <fullName evidence="7">C3H1-type domain-containing protein</fullName>
    </recommendedName>
</protein>
<dbReference type="OrthoDB" id="336321at2759"/>
<feature type="domain" description="C3H1-type" evidence="7">
    <location>
        <begin position="647"/>
        <end position="675"/>
    </location>
</feature>
<accession>A0A812SWC9</accession>
<dbReference type="InterPro" id="IPR036855">
    <property type="entry name" value="Znf_CCCH_sf"/>
</dbReference>
<feature type="coiled-coil region" evidence="5">
    <location>
        <begin position="294"/>
        <end position="321"/>
    </location>
</feature>
<evidence type="ECO:0000256" key="1">
    <source>
        <dbReference type="ARBA" id="ARBA00022723"/>
    </source>
</evidence>
<sequence length="954" mass="106061">MNIDEEGLPSPSTPRIRAITYPDHFSPVTDTTGSPEPLHIPAHPTTPAALTPFPGHNQQVMSPRGTTAAWTPPPVVHPFAASASGTTTPFAGATFTQATRIEVPVHVLEQFAQQNTIDNEILGDLRAAVVELHDRMQHRTNILGTTTTSLADGYNLVVENLGRLQQGLDAHSEVITRLVQDNRGIHDELEATRAQLEEVRTMAQTPRLGPEQWQAQVEAHILKLQNEFDMRMKQVDDDHHSTKSRVRNLEDRAVSRTEVPDAHMVQEQVDETFSAVQHLRSVVEAKHLELDHGLAEARESIQDLSNTQRKVEKSLDHLQALCEQNKQMNSILIDAYEGSWWGNQALKPLDEPIGGPSGQNPAPAEGRDTSQEQGNAIHHARWKLLADVPSLQVGSGEPWEVGMRFRTWLKQLDTVAGTIAPAFGTFVAAQVQLAEQRHGERMAGLVTLGPPPDVDPRDSECESRLILLLIRCLPQEWKTSVLEQQDESKGRRALDLLEGVFEVLQPGGAAEMQSLNTFVRTLRPVTTAKDGLSVLRHWRLARTRATALALPKLAPFEELQALSTMAQTLERRHDRFRTLLGLLRTDPDIIRPTAAGVEKMVTLIEQQLQLLSADEHIKANRQHEPDPQAAKGKGDGKGKDKGKRGGKETKKPCEFMKKYGKCKFGDRCHYSHDGLQGQESGTQECLAWAKNGKCKFGDKCRYQHNGEANKAANPKAKQKPKAKAKSSASAAEGESELVGVKPTASAIRVSSSVARMARSMQSEEESSSQALSGEEFEIPMHAEASTPEWSDVEQGVFLMKIQMSLQKKGTMTTLRLLQRPPLRELRDTLLLELLICLLQWVRARAHPSPIWELRDPLLEPPARLLHWTSLWAPPNTLLKLSVLLLLEPQTRLLSADTPNEPHDLQYIRRLELHAVSAQLQETRASLALAQQAYTDLRPIFRSRPASRILPCLGH</sequence>
<dbReference type="Pfam" id="PF25585">
    <property type="entry name" value="zf-CCCH_DUS3L"/>
    <property type="match status" value="1"/>
</dbReference>
<dbReference type="EMBL" id="CAJNDS010002484">
    <property type="protein sequence ID" value="CAE7494460.1"/>
    <property type="molecule type" value="Genomic_DNA"/>
</dbReference>
<dbReference type="Gene3D" id="4.10.1000.10">
    <property type="entry name" value="Zinc finger, CCCH-type"/>
    <property type="match status" value="1"/>
</dbReference>
<reference evidence="8" key="1">
    <citation type="submission" date="2021-02" db="EMBL/GenBank/DDBJ databases">
        <authorList>
            <person name="Dougan E. K."/>
            <person name="Rhodes N."/>
            <person name="Thang M."/>
            <person name="Chan C."/>
        </authorList>
    </citation>
    <scope>NUCLEOTIDE SEQUENCE</scope>
</reference>
<feature type="zinc finger region" description="C3H1-type" evidence="4">
    <location>
        <begin position="679"/>
        <end position="707"/>
    </location>
</feature>
<dbReference type="PROSITE" id="PS50103">
    <property type="entry name" value="ZF_C3H1"/>
    <property type="match status" value="2"/>
</dbReference>
<dbReference type="PANTHER" id="PTHR11224:SF10">
    <property type="entry name" value="IP09428P-RELATED"/>
    <property type="match status" value="1"/>
</dbReference>
<evidence type="ECO:0000313" key="8">
    <source>
        <dbReference type="EMBL" id="CAE7494460.1"/>
    </source>
</evidence>
<keyword evidence="5" id="KW-0175">Coiled coil</keyword>
<evidence type="ECO:0000256" key="3">
    <source>
        <dbReference type="ARBA" id="ARBA00022833"/>
    </source>
</evidence>
<name>A0A812SWC9_9DINO</name>
<gene>
    <name evidence="8" type="ORF">SNAT2548_LOCUS27702</name>
</gene>
<keyword evidence="1 4" id="KW-0479">Metal-binding</keyword>
<evidence type="ECO:0000256" key="4">
    <source>
        <dbReference type="PROSITE-ProRule" id="PRU00723"/>
    </source>
</evidence>
<evidence type="ECO:0000256" key="2">
    <source>
        <dbReference type="ARBA" id="ARBA00022771"/>
    </source>
</evidence>
<dbReference type="GO" id="GO:0061630">
    <property type="term" value="F:ubiquitin protein ligase activity"/>
    <property type="evidence" value="ECO:0007669"/>
    <property type="project" value="InterPro"/>
</dbReference>
<dbReference type="Proteomes" id="UP000604046">
    <property type="component" value="Unassembled WGS sequence"/>
</dbReference>
<evidence type="ECO:0000256" key="6">
    <source>
        <dbReference type="SAM" id="MobiDB-lite"/>
    </source>
</evidence>
<evidence type="ECO:0000259" key="7">
    <source>
        <dbReference type="PROSITE" id="PS50103"/>
    </source>
</evidence>
<evidence type="ECO:0000256" key="5">
    <source>
        <dbReference type="SAM" id="Coils"/>
    </source>
</evidence>
<feature type="zinc finger region" description="C3H1-type" evidence="4">
    <location>
        <begin position="647"/>
        <end position="675"/>
    </location>
</feature>
<evidence type="ECO:0000313" key="9">
    <source>
        <dbReference type="Proteomes" id="UP000604046"/>
    </source>
</evidence>
<keyword evidence="9" id="KW-1185">Reference proteome</keyword>
<feature type="region of interest" description="Disordered" evidence="6">
    <location>
        <begin position="620"/>
        <end position="650"/>
    </location>
</feature>
<dbReference type="SMART" id="SM00356">
    <property type="entry name" value="ZnF_C3H1"/>
    <property type="match status" value="2"/>
</dbReference>
<feature type="domain" description="C3H1-type" evidence="7">
    <location>
        <begin position="679"/>
        <end position="707"/>
    </location>
</feature>
<dbReference type="GO" id="GO:0000209">
    <property type="term" value="P:protein polyubiquitination"/>
    <property type="evidence" value="ECO:0007669"/>
    <property type="project" value="InterPro"/>
</dbReference>
<proteinExistence type="predicted"/>
<organism evidence="8 9">
    <name type="scientific">Symbiodinium natans</name>
    <dbReference type="NCBI Taxonomy" id="878477"/>
    <lineage>
        <taxon>Eukaryota</taxon>
        <taxon>Sar</taxon>
        <taxon>Alveolata</taxon>
        <taxon>Dinophyceae</taxon>
        <taxon>Suessiales</taxon>
        <taxon>Symbiodiniaceae</taxon>
        <taxon>Symbiodinium</taxon>
    </lineage>
</organism>
<dbReference type="SUPFAM" id="SSF90229">
    <property type="entry name" value="CCCH zinc finger"/>
    <property type="match status" value="1"/>
</dbReference>
<keyword evidence="3 4" id="KW-0862">Zinc</keyword>
<feature type="region of interest" description="Disordered" evidence="6">
    <location>
        <begin position="709"/>
        <end position="737"/>
    </location>
</feature>
<comment type="caution">
    <text evidence="8">The sequence shown here is derived from an EMBL/GenBank/DDBJ whole genome shotgun (WGS) entry which is preliminary data.</text>
</comment>
<dbReference type="InterPro" id="IPR000571">
    <property type="entry name" value="Znf_CCCH"/>
</dbReference>
<dbReference type="AlphaFoldDB" id="A0A812SWC9"/>
<feature type="region of interest" description="Disordered" evidence="6">
    <location>
        <begin position="347"/>
        <end position="373"/>
    </location>
</feature>
<dbReference type="PANTHER" id="PTHR11224">
    <property type="entry name" value="MAKORIN-RELATED"/>
    <property type="match status" value="1"/>
</dbReference>
<dbReference type="GO" id="GO:0008270">
    <property type="term" value="F:zinc ion binding"/>
    <property type="evidence" value="ECO:0007669"/>
    <property type="project" value="UniProtKB-KW"/>
</dbReference>